<dbReference type="PROSITE" id="PS00893">
    <property type="entry name" value="NUDIX_BOX"/>
    <property type="match status" value="1"/>
</dbReference>
<dbReference type="Proteomes" id="UP000000639">
    <property type="component" value="Chromosome"/>
</dbReference>
<dbReference type="Gene3D" id="3.90.79.10">
    <property type="entry name" value="Nucleoside Triphosphate Pyrophosphohydrolase"/>
    <property type="match status" value="1"/>
</dbReference>
<feature type="domain" description="Nudix hydrolase" evidence="3">
    <location>
        <begin position="45"/>
        <end position="185"/>
    </location>
</feature>
<evidence type="ECO:0000313" key="4">
    <source>
        <dbReference type="EMBL" id="ABM03589.1"/>
    </source>
</evidence>
<evidence type="ECO:0000259" key="3">
    <source>
        <dbReference type="PROSITE" id="PS51462"/>
    </source>
</evidence>
<protein>
    <submittedName>
        <fullName evidence="4">Nucleotide phosphate derivative pyrophosphohydrolase, MutT/nudix family protein</fullName>
    </submittedName>
</protein>
<dbReference type="CDD" id="cd02883">
    <property type="entry name" value="NUDIX_Hydrolase"/>
    <property type="match status" value="1"/>
</dbReference>
<dbReference type="PANTHER" id="PTHR43046:SF15">
    <property type="entry name" value="MUTT_NUDIX FAMILY PROTEIN"/>
    <property type="match status" value="1"/>
</dbReference>
<dbReference type="EMBL" id="CP000510">
    <property type="protein sequence ID" value="ABM03589.1"/>
    <property type="molecule type" value="Genomic_DNA"/>
</dbReference>
<comment type="cofactor">
    <cofactor evidence="1">
        <name>Mg(2+)</name>
        <dbReference type="ChEBI" id="CHEBI:18420"/>
    </cofactor>
</comment>
<dbReference type="Pfam" id="PF00293">
    <property type="entry name" value="NUDIX"/>
    <property type="match status" value="1"/>
</dbReference>
<gene>
    <name evidence="4" type="ordered locus">Ping_1812</name>
</gene>
<dbReference type="InterPro" id="IPR015797">
    <property type="entry name" value="NUDIX_hydrolase-like_dom_sf"/>
</dbReference>
<dbReference type="STRING" id="357804.Ping_1812"/>
<keyword evidence="5" id="KW-1185">Reference proteome</keyword>
<evidence type="ECO:0000256" key="1">
    <source>
        <dbReference type="ARBA" id="ARBA00001946"/>
    </source>
</evidence>
<proteinExistence type="predicted"/>
<dbReference type="PROSITE" id="PS51462">
    <property type="entry name" value="NUDIX"/>
    <property type="match status" value="1"/>
</dbReference>
<sequence length="205" mass="23328">MISKVPSNPKLLLILSSAKLPQSLIMRLLKTTIHPDIASLNKSTFLRNAARAIVLKGDMILMLYTARYHDYTLPGGGVDKEEGLVEGLVRELQEETGAQNIRGIQAFGLYEEFRPWHKDGFEIMHMKSYCYICDIDTKLGVTNYEDYEIRNGMKPVWLNIYDAIKHNQQTLLNSDKKGLSVERETFLLQLIAAELLAEKQQVNAN</sequence>
<dbReference type="InterPro" id="IPR020084">
    <property type="entry name" value="NUDIX_hydrolase_CS"/>
</dbReference>
<dbReference type="InterPro" id="IPR000086">
    <property type="entry name" value="NUDIX_hydrolase_dom"/>
</dbReference>
<name>A1SVS4_PSYIN</name>
<dbReference type="KEGG" id="pin:Ping_1812"/>
<reference evidence="4 5" key="1">
    <citation type="submission" date="2007-01" db="EMBL/GenBank/DDBJ databases">
        <title>Complete sequence of Psychromonas ingrahamii 37.</title>
        <authorList>
            <consortium name="US DOE Joint Genome Institute"/>
            <person name="Copeland A."/>
            <person name="Lucas S."/>
            <person name="Lapidus A."/>
            <person name="Barry K."/>
            <person name="Detter J.C."/>
            <person name="Glavina del Rio T."/>
            <person name="Hammon N."/>
            <person name="Israni S."/>
            <person name="Dalin E."/>
            <person name="Tice H."/>
            <person name="Pitluck S."/>
            <person name="Thompson L.S."/>
            <person name="Brettin T."/>
            <person name="Bruce D."/>
            <person name="Han C."/>
            <person name="Tapia R."/>
            <person name="Schmutz J."/>
            <person name="Larimer F."/>
            <person name="Land M."/>
            <person name="Hauser L."/>
            <person name="Kyrpides N."/>
            <person name="Ivanova N."/>
            <person name="Staley J."/>
            <person name="Richardson P."/>
        </authorList>
    </citation>
    <scope>NUCLEOTIDE SEQUENCE [LARGE SCALE GENOMIC DNA]</scope>
    <source>
        <strain evidence="4 5">37</strain>
    </source>
</reference>
<organism evidence="4 5">
    <name type="scientific">Psychromonas ingrahamii (strain DSM 17664 / CCUG 51855 / 37)</name>
    <dbReference type="NCBI Taxonomy" id="357804"/>
    <lineage>
        <taxon>Bacteria</taxon>
        <taxon>Pseudomonadati</taxon>
        <taxon>Pseudomonadota</taxon>
        <taxon>Gammaproteobacteria</taxon>
        <taxon>Alteromonadales</taxon>
        <taxon>Psychromonadaceae</taxon>
        <taxon>Psychromonas</taxon>
    </lineage>
</organism>
<keyword evidence="2 4" id="KW-0378">Hydrolase</keyword>
<accession>A1SVS4</accession>
<evidence type="ECO:0000256" key="2">
    <source>
        <dbReference type="ARBA" id="ARBA00022801"/>
    </source>
</evidence>
<dbReference type="eggNOG" id="COG0494">
    <property type="taxonomic scope" value="Bacteria"/>
</dbReference>
<dbReference type="HOGENOM" id="CLU_106692_0_0_6"/>
<dbReference type="PANTHER" id="PTHR43046">
    <property type="entry name" value="GDP-MANNOSE MANNOSYL HYDROLASE"/>
    <property type="match status" value="1"/>
</dbReference>
<evidence type="ECO:0000313" key="5">
    <source>
        <dbReference type="Proteomes" id="UP000000639"/>
    </source>
</evidence>
<dbReference type="GO" id="GO:0016787">
    <property type="term" value="F:hydrolase activity"/>
    <property type="evidence" value="ECO:0007669"/>
    <property type="project" value="UniProtKB-KW"/>
</dbReference>
<dbReference type="AlphaFoldDB" id="A1SVS4"/>
<dbReference type="SUPFAM" id="SSF55811">
    <property type="entry name" value="Nudix"/>
    <property type="match status" value="1"/>
</dbReference>